<proteinExistence type="predicted"/>
<evidence type="ECO:0000259" key="1">
    <source>
        <dbReference type="Pfam" id="PF01370"/>
    </source>
</evidence>
<dbReference type="CDD" id="cd05232">
    <property type="entry name" value="UDP_G4E_4_SDR_e"/>
    <property type="match status" value="1"/>
</dbReference>
<dbReference type="PANTHER" id="PTHR43245:SF58">
    <property type="entry name" value="BLL5923 PROTEIN"/>
    <property type="match status" value="1"/>
</dbReference>
<feature type="domain" description="NAD-dependent epimerase/dehydratase" evidence="1">
    <location>
        <begin position="2"/>
        <end position="222"/>
    </location>
</feature>
<dbReference type="AlphaFoldDB" id="A0A0S2TDL6"/>
<protein>
    <recommendedName>
        <fullName evidence="1">NAD-dependent epimerase/dehydratase domain-containing protein</fullName>
    </recommendedName>
</protein>
<organism evidence="2 3">
    <name type="scientific">Candidatus Tenderia electrophaga</name>
    <dbReference type="NCBI Taxonomy" id="1748243"/>
    <lineage>
        <taxon>Bacteria</taxon>
        <taxon>Pseudomonadati</taxon>
        <taxon>Pseudomonadota</taxon>
        <taxon>Gammaproteobacteria</taxon>
        <taxon>Candidatus Tenderiales</taxon>
        <taxon>Candidatus Tenderiaceae</taxon>
        <taxon>Candidatus Tenderia</taxon>
    </lineage>
</organism>
<dbReference type="Pfam" id="PF01370">
    <property type="entry name" value="Epimerase"/>
    <property type="match status" value="1"/>
</dbReference>
<dbReference type="KEGG" id="tee:Tel_08650"/>
<dbReference type="EMBL" id="CP013099">
    <property type="protein sequence ID" value="ALP53219.1"/>
    <property type="molecule type" value="Genomic_DNA"/>
</dbReference>
<reference evidence="2" key="1">
    <citation type="submission" date="2015-10" db="EMBL/GenBank/DDBJ databases">
        <title>Description of Candidatus Tenderia electrophaga gen. nov, sp. nov., an Uncultivated Electroautotroph from a Biocathode Enrichment.</title>
        <authorList>
            <person name="Eddie B.J."/>
            <person name="Malanoski A.P."/>
            <person name="Wang Z."/>
            <person name="Hall R.J."/>
            <person name="Oh S.D."/>
            <person name="Heiner C."/>
            <person name="Lin B."/>
            <person name="Strycharz-Glaven S.M."/>
        </authorList>
    </citation>
    <scope>NUCLEOTIDE SEQUENCE [LARGE SCALE GENOMIC DNA]</scope>
    <source>
        <strain evidence="2">NRL1</strain>
    </source>
</reference>
<gene>
    <name evidence="2" type="ORF">Tel_08650</name>
</gene>
<name>A0A0S2TDL6_9GAMM</name>
<dbReference type="SUPFAM" id="SSF51735">
    <property type="entry name" value="NAD(P)-binding Rossmann-fold domains"/>
    <property type="match status" value="1"/>
</dbReference>
<dbReference type="InterPro" id="IPR001509">
    <property type="entry name" value="Epimerase_deHydtase"/>
</dbReference>
<dbReference type="PANTHER" id="PTHR43245">
    <property type="entry name" value="BIFUNCTIONAL POLYMYXIN RESISTANCE PROTEIN ARNA"/>
    <property type="match status" value="1"/>
</dbReference>
<dbReference type="STRING" id="1748243.Tel_08650"/>
<evidence type="ECO:0000313" key="2">
    <source>
        <dbReference type="EMBL" id="ALP53219.1"/>
    </source>
</evidence>
<sequence>MIAITGASGFVGERLCQRTQHEGWQVRRIVRRAEHAGGVVVGNICSDTDFASALAEVACVVHLAARVHVMQDVSADPLAEFRRVNVEGTLNLARQAAAAGVRRFVYVSSVKVNGEATRPGHPFTACDGPSPTDPYGVSKFEAEQGLLSLAREIGMEVVIVRPPLVYGPGVKANFLEMMRWLDRGIPLPLGAIRNKRSLVALDNLVDLIITCIDHPAAANEVFLVSDGEDLSTTDLLRRTAMALGRPSRLIPLPTVMLSAGLSAIGKGDLARRLCDSLQVDISKTRERLGWEPPVKIDVALRKTAEDYLARRTGDAR</sequence>
<dbReference type="InterPro" id="IPR036291">
    <property type="entry name" value="NAD(P)-bd_dom_sf"/>
</dbReference>
<dbReference type="Proteomes" id="UP000055136">
    <property type="component" value="Chromosome"/>
</dbReference>
<dbReference type="InterPro" id="IPR050177">
    <property type="entry name" value="Lipid_A_modif_metabolic_enz"/>
</dbReference>
<keyword evidence="3" id="KW-1185">Reference proteome</keyword>
<dbReference type="Gene3D" id="3.40.50.720">
    <property type="entry name" value="NAD(P)-binding Rossmann-like Domain"/>
    <property type="match status" value="1"/>
</dbReference>
<evidence type="ECO:0000313" key="3">
    <source>
        <dbReference type="Proteomes" id="UP000055136"/>
    </source>
</evidence>
<accession>A0A0S2TDL6</accession>